<dbReference type="Proteomes" id="UP001590951">
    <property type="component" value="Unassembled WGS sequence"/>
</dbReference>
<name>A0ABR4ALM7_9LECA</name>
<feature type="compositionally biased region" description="Basic and acidic residues" evidence="9">
    <location>
        <begin position="95"/>
        <end position="106"/>
    </location>
</feature>
<keyword evidence="8" id="KW-0175">Coiled coil</keyword>
<comment type="caution">
    <text evidence="10">The sequence shown here is derived from an EMBL/GenBank/DDBJ whole genome shotgun (WGS) entry which is preliminary data.</text>
</comment>
<evidence type="ECO:0000256" key="4">
    <source>
        <dbReference type="ARBA" id="ARBA00022927"/>
    </source>
</evidence>
<accession>A0ABR4ALM7</accession>
<feature type="compositionally biased region" description="Polar residues" evidence="9">
    <location>
        <begin position="21"/>
        <end position="44"/>
    </location>
</feature>
<keyword evidence="5" id="KW-0811">Translocation</keyword>
<evidence type="ECO:0000256" key="3">
    <source>
        <dbReference type="ARBA" id="ARBA00022816"/>
    </source>
</evidence>
<dbReference type="PANTHER" id="PTHR13257:SF0">
    <property type="entry name" value="NUCLEAR PORE COMPLEX PROTEIN NUP88"/>
    <property type="match status" value="1"/>
</dbReference>
<dbReference type="PANTHER" id="PTHR13257">
    <property type="entry name" value="NUCLEOPORIN NUP84-RELATED"/>
    <property type="match status" value="1"/>
</dbReference>
<organism evidence="10 11">
    <name type="scientific">Lepraria finkii</name>
    <dbReference type="NCBI Taxonomy" id="1340010"/>
    <lineage>
        <taxon>Eukaryota</taxon>
        <taxon>Fungi</taxon>
        <taxon>Dikarya</taxon>
        <taxon>Ascomycota</taxon>
        <taxon>Pezizomycotina</taxon>
        <taxon>Lecanoromycetes</taxon>
        <taxon>OSLEUM clade</taxon>
        <taxon>Lecanoromycetidae</taxon>
        <taxon>Lecanorales</taxon>
        <taxon>Lecanorineae</taxon>
        <taxon>Stereocaulaceae</taxon>
        <taxon>Lepraria</taxon>
    </lineage>
</organism>
<dbReference type="InterPro" id="IPR037700">
    <property type="entry name" value="NUP88/NUP82"/>
</dbReference>
<comment type="subcellular location">
    <subcellularLocation>
        <location evidence="1">Nucleus</location>
        <location evidence="1">Nuclear pore complex</location>
    </subcellularLocation>
</comment>
<evidence type="ECO:0000256" key="6">
    <source>
        <dbReference type="ARBA" id="ARBA00023132"/>
    </source>
</evidence>
<dbReference type="Gene3D" id="2.130.10.10">
    <property type="entry name" value="YVTN repeat-like/Quinoprotein amine dehydrogenase"/>
    <property type="match status" value="1"/>
</dbReference>
<evidence type="ECO:0000313" key="11">
    <source>
        <dbReference type="Proteomes" id="UP001590951"/>
    </source>
</evidence>
<evidence type="ECO:0000256" key="8">
    <source>
        <dbReference type="SAM" id="Coils"/>
    </source>
</evidence>
<dbReference type="SUPFAM" id="SSF50978">
    <property type="entry name" value="WD40 repeat-like"/>
    <property type="match status" value="1"/>
</dbReference>
<evidence type="ECO:0000256" key="7">
    <source>
        <dbReference type="ARBA" id="ARBA00023242"/>
    </source>
</evidence>
<feature type="region of interest" description="Disordered" evidence="9">
    <location>
        <begin position="85"/>
        <end position="113"/>
    </location>
</feature>
<reference evidence="10 11" key="1">
    <citation type="submission" date="2024-09" db="EMBL/GenBank/DDBJ databases">
        <title>Rethinking Asexuality: The Enigmatic Case of Functional Sexual Genes in Lepraria (Stereocaulaceae).</title>
        <authorList>
            <person name="Doellman M."/>
            <person name="Sun Y."/>
            <person name="Barcenas-Pena A."/>
            <person name="Lumbsch H.T."/>
            <person name="Grewe F."/>
        </authorList>
    </citation>
    <scope>NUCLEOTIDE SEQUENCE [LARGE SCALE GENOMIC DNA]</scope>
    <source>
        <strain evidence="10 11">Grewe 0041</strain>
    </source>
</reference>
<protein>
    <submittedName>
        <fullName evidence="10">Uncharacterized protein</fullName>
    </submittedName>
</protein>
<evidence type="ECO:0000256" key="2">
    <source>
        <dbReference type="ARBA" id="ARBA00022448"/>
    </source>
</evidence>
<keyword evidence="4" id="KW-0653">Protein transport</keyword>
<keyword evidence="7" id="KW-0539">Nucleus</keyword>
<feature type="region of interest" description="Disordered" evidence="9">
    <location>
        <begin position="769"/>
        <end position="814"/>
    </location>
</feature>
<sequence length="890" mass="100075">MPKIIDYSPQWLSRPSPGFQLFNTSKYSSTPAQPTRRGSAQRGNCDSYEGPVKTIAHRKTEVFLVAGKDIRWSDLSILKNEYEELQATPSKKPKPTTDGDKRRSDEDGPEDGSYRVLKVSVGEPIRQLSISPNGNLLAIATSHTVHLALLPDSSLFGQLPNKAIKLKTYTVGPITHVLSQSQVTNILWHPYGVASNCLVTITADAVVRLWEFNQDNRWSSDSPSLAVDLKKLVTGTSEEDNFVPDRFGRNRSFSSDALGLEVASACFGGGGLADESAWSAMTLWLGMRGGDIYALCPLLPSKWQPSSTLLPFLSSNIVEKAQLYQEEDAKDALESRQYRDQYDWIQDLDKQEPTLTKAEDGFSPELEVYSRPSHPGPIPRLQGPFQIFSEEVDDDLELSDIHVIAGKLNPDELMSDDESDSEADWLEEHRISRSVVCLMTRSGRVYVCLDLEGVEGQWLPRKKPSHQLPTPKDPYLVVLEGLDTLKSSELLDLEWPTFSQDVDSVYSFFVTHSNGVFFFSLDPWVQSLEKELQNNDHLGASFRMDIIKNGPGTLREAILSFNQDQDSVSQPSVPACLVFQDTDLGYFLLTAVNGKARAATLDTPHPEPVPKVDDDGEETYVPDMNVFTPGPPRQTYQVPDVFFADSSLSSFLKSHVRTRHQRLMREEIRLSTMTLDLMTQAHRVIGQETHTLGLAAADLFRRCERLRDELRDQISRANEVAQRIERIADEDANAYLGSSKGKHHPRLDQRLQNVRSKHEELAARHEALRRKFSKHGGKELSEKEKLWTSEVEQTQESIAAPDPENEEDEEMASEMWQRCREARDLADDLIARAKESSQDDSQTNDEDTHMIPLVLRKAKVTQVMKLLERESALIEAAQAQLERLSLSTVS</sequence>
<proteinExistence type="predicted"/>
<gene>
    <name evidence="10" type="ORF">ABVK25_011687</name>
</gene>
<dbReference type="InterPro" id="IPR036322">
    <property type="entry name" value="WD40_repeat_dom_sf"/>
</dbReference>
<evidence type="ECO:0000256" key="9">
    <source>
        <dbReference type="SAM" id="MobiDB-lite"/>
    </source>
</evidence>
<keyword evidence="2" id="KW-0813">Transport</keyword>
<dbReference type="InterPro" id="IPR015943">
    <property type="entry name" value="WD40/YVTN_repeat-like_dom_sf"/>
</dbReference>
<feature type="region of interest" description="Disordered" evidence="9">
    <location>
        <begin position="1"/>
        <end position="46"/>
    </location>
</feature>
<dbReference type="EMBL" id="JBHFEH010000110">
    <property type="protein sequence ID" value="KAL2046648.1"/>
    <property type="molecule type" value="Genomic_DNA"/>
</dbReference>
<keyword evidence="11" id="KW-1185">Reference proteome</keyword>
<keyword evidence="6" id="KW-0906">Nuclear pore complex</keyword>
<evidence type="ECO:0000256" key="1">
    <source>
        <dbReference type="ARBA" id="ARBA00004567"/>
    </source>
</evidence>
<feature type="coiled-coil region" evidence="8">
    <location>
        <begin position="696"/>
        <end position="727"/>
    </location>
</feature>
<evidence type="ECO:0000256" key="5">
    <source>
        <dbReference type="ARBA" id="ARBA00023010"/>
    </source>
</evidence>
<feature type="compositionally biased region" description="Acidic residues" evidence="9">
    <location>
        <begin position="803"/>
        <end position="812"/>
    </location>
</feature>
<evidence type="ECO:0000313" key="10">
    <source>
        <dbReference type="EMBL" id="KAL2046648.1"/>
    </source>
</evidence>
<feature type="compositionally biased region" description="Basic and acidic residues" evidence="9">
    <location>
        <begin position="776"/>
        <end position="787"/>
    </location>
</feature>
<keyword evidence="3" id="KW-0509">mRNA transport</keyword>